<protein>
    <submittedName>
        <fullName evidence="1">Glycosyltransferase family 4 protein</fullName>
    </submittedName>
</protein>
<keyword evidence="2" id="KW-1185">Reference proteome</keyword>
<dbReference type="Pfam" id="PF13692">
    <property type="entry name" value="Glyco_trans_1_4"/>
    <property type="match status" value="1"/>
</dbReference>
<dbReference type="Proteomes" id="UP001214854">
    <property type="component" value="Unassembled WGS sequence"/>
</dbReference>
<evidence type="ECO:0000313" key="1">
    <source>
        <dbReference type="EMBL" id="MDC7682884.1"/>
    </source>
</evidence>
<dbReference type="PANTHER" id="PTHR46656">
    <property type="entry name" value="PUTATIVE-RELATED"/>
    <property type="match status" value="1"/>
</dbReference>
<dbReference type="SUPFAM" id="SSF53756">
    <property type="entry name" value="UDP-Glycosyltransferase/glycogen phosphorylase"/>
    <property type="match status" value="1"/>
</dbReference>
<dbReference type="Gene3D" id="3.40.50.2000">
    <property type="entry name" value="Glycogen Phosphorylase B"/>
    <property type="match status" value="1"/>
</dbReference>
<dbReference type="RefSeq" id="WP_272747371.1">
    <property type="nucleotide sequence ID" value="NZ_JAQQKX010000004.1"/>
</dbReference>
<reference evidence="1 2" key="1">
    <citation type="submission" date="2023-01" db="EMBL/GenBank/DDBJ databases">
        <title>Novel species of the genus Asticcacaulis isolated from rivers.</title>
        <authorList>
            <person name="Lu H."/>
        </authorList>
    </citation>
    <scope>NUCLEOTIDE SEQUENCE [LARGE SCALE GENOMIC DNA]</scope>
    <source>
        <strain evidence="1 2">BYS171W</strain>
    </source>
</reference>
<gene>
    <name evidence="1" type="ORF">PQU92_06330</name>
</gene>
<dbReference type="CDD" id="cd03801">
    <property type="entry name" value="GT4_PimA-like"/>
    <property type="match status" value="1"/>
</dbReference>
<sequence>MQPFVSALLTPIHRTLLKARLKHAAQQWTKAEARVRPDAHTIRVTGFFGEALGLGRAAHLTVGALEGAGYGVVREDLRPLHRRLLTRSPEAFADSASVWIIQANPPEARIALMAHDPAQWSQMYRIAYWAWESDLAPANWLDAAQWFHEIWVLSGFVQNAFVRAFERAGMHNQISKLRVMPPPVPVAEPMRSENTAVTVLTLFDPRSDTERKNPEAVIRAWRMAFPELTSARLRVKTYSGAEGHPGFQTLHNLAQGRRDIIFQCETLSDADTAALIARTNILISLHRGEGFGLPLAEAMAVGIPVVATGWSGNMEFMDEKSAWLIPFHLIPANARYNGSHAQWAEPDIAAAAQALKQLCENAGERQALGARGRAAIASLHNAWTRENLF</sequence>
<comment type="caution">
    <text evidence="1">The sequence shown here is derived from an EMBL/GenBank/DDBJ whole genome shotgun (WGS) entry which is preliminary data.</text>
</comment>
<accession>A0ABT5HSB2</accession>
<organism evidence="1 2">
    <name type="scientific">Asticcacaulis aquaticus</name>
    <dbReference type="NCBI Taxonomy" id="2984212"/>
    <lineage>
        <taxon>Bacteria</taxon>
        <taxon>Pseudomonadati</taxon>
        <taxon>Pseudomonadota</taxon>
        <taxon>Alphaproteobacteria</taxon>
        <taxon>Caulobacterales</taxon>
        <taxon>Caulobacteraceae</taxon>
        <taxon>Asticcacaulis</taxon>
    </lineage>
</organism>
<proteinExistence type="predicted"/>
<evidence type="ECO:0000313" key="2">
    <source>
        <dbReference type="Proteomes" id="UP001214854"/>
    </source>
</evidence>
<name>A0ABT5HSB2_9CAUL</name>
<dbReference type="PANTHER" id="PTHR46656:SF3">
    <property type="entry name" value="PUTATIVE-RELATED"/>
    <property type="match status" value="1"/>
</dbReference>
<dbReference type="EMBL" id="JAQQKX010000004">
    <property type="protein sequence ID" value="MDC7682884.1"/>
    <property type="molecule type" value="Genomic_DNA"/>
</dbReference>